<gene>
    <name evidence="8" type="ORF">SAMN07250955_10544</name>
</gene>
<dbReference type="AlphaFoldDB" id="A0A212R2C1"/>
<feature type="transmembrane region" description="Helical" evidence="7">
    <location>
        <begin position="306"/>
        <end position="327"/>
    </location>
</feature>
<evidence type="ECO:0000256" key="3">
    <source>
        <dbReference type="ARBA" id="ARBA00022475"/>
    </source>
</evidence>
<keyword evidence="5 7" id="KW-1133">Transmembrane helix</keyword>
<dbReference type="OrthoDB" id="9776710at2"/>
<dbReference type="GO" id="GO:0009055">
    <property type="term" value="F:electron transfer activity"/>
    <property type="evidence" value="ECO:0007669"/>
    <property type="project" value="TreeGrafter"/>
</dbReference>
<feature type="transmembrane region" description="Helical" evidence="7">
    <location>
        <begin position="85"/>
        <end position="103"/>
    </location>
</feature>
<keyword evidence="9" id="KW-1185">Reference proteome</keyword>
<organism evidence="8 9">
    <name type="scientific">Arboricoccus pini</name>
    <dbReference type="NCBI Taxonomy" id="1963835"/>
    <lineage>
        <taxon>Bacteria</taxon>
        <taxon>Pseudomonadati</taxon>
        <taxon>Pseudomonadota</taxon>
        <taxon>Alphaproteobacteria</taxon>
        <taxon>Geminicoccales</taxon>
        <taxon>Geminicoccaceae</taxon>
        <taxon>Arboricoccus</taxon>
    </lineage>
</organism>
<name>A0A212R2C1_9PROT</name>
<dbReference type="NCBIfam" id="TIGR00203">
    <property type="entry name" value="cydB"/>
    <property type="match status" value="1"/>
</dbReference>
<feature type="transmembrane region" description="Helical" evidence="7">
    <location>
        <begin position="12"/>
        <end position="39"/>
    </location>
</feature>
<keyword evidence="4 7" id="KW-0812">Transmembrane</keyword>
<dbReference type="EMBL" id="FYEH01000005">
    <property type="protein sequence ID" value="SNB66096.1"/>
    <property type="molecule type" value="Genomic_DNA"/>
</dbReference>
<evidence type="ECO:0000256" key="2">
    <source>
        <dbReference type="ARBA" id="ARBA00007543"/>
    </source>
</evidence>
<sequence>MDWSYDLPLIWTALIGIAVFMYVLMDGFDLGVGILFPFARGERERDIMMNSVAPIWDGNETWLILGGGGLLGTFPIAYAVLLEALYMPLIVMLLALIFRGVAFEFRFKSRRNKHLWSAAFALGSVIATFAQGVVLGTFIQGFEVDVANRIFTGTALTWISPFALVCGAALVAGYALLGATWLIMKTEEELQAWSFEIVAPIGLLVMIGIGIVSLLTPFINPHIYQRWFAWPNLLYLSPVPVLVVLTAFLFWRAVENRHDYWPFLLAMALFALSYLGIGISMFPHIIPYSVTIWEAASPPMSQGFLLVGALVLLPVILAYTGYSYWVFRGKVADAEGYH</sequence>
<evidence type="ECO:0000256" key="4">
    <source>
        <dbReference type="ARBA" id="ARBA00022692"/>
    </source>
</evidence>
<feature type="transmembrane region" description="Helical" evidence="7">
    <location>
        <begin position="263"/>
        <end position="286"/>
    </location>
</feature>
<dbReference type="PANTHER" id="PTHR43141:SF4">
    <property type="entry name" value="CYTOCHROME BD2 SUBUNIT II"/>
    <property type="match status" value="1"/>
</dbReference>
<keyword evidence="6 7" id="KW-0472">Membrane</keyword>
<evidence type="ECO:0000313" key="9">
    <source>
        <dbReference type="Proteomes" id="UP000197065"/>
    </source>
</evidence>
<evidence type="ECO:0000313" key="8">
    <source>
        <dbReference type="EMBL" id="SNB66096.1"/>
    </source>
</evidence>
<feature type="transmembrane region" description="Helical" evidence="7">
    <location>
        <begin position="227"/>
        <end position="251"/>
    </location>
</feature>
<dbReference type="RefSeq" id="WP_088561030.1">
    <property type="nucleotide sequence ID" value="NZ_FYEH01000005.1"/>
</dbReference>
<dbReference type="GO" id="GO:0019646">
    <property type="term" value="P:aerobic electron transport chain"/>
    <property type="evidence" value="ECO:0007669"/>
    <property type="project" value="TreeGrafter"/>
</dbReference>
<proteinExistence type="inferred from homology"/>
<feature type="transmembrane region" description="Helical" evidence="7">
    <location>
        <begin position="195"/>
        <end position="215"/>
    </location>
</feature>
<dbReference type="PIRSF" id="PIRSF000267">
    <property type="entry name" value="Cyt_oxidse_sub2"/>
    <property type="match status" value="1"/>
</dbReference>
<dbReference type="GO" id="GO:0016682">
    <property type="term" value="F:oxidoreductase activity, acting on diphenols and related substances as donors, oxygen as acceptor"/>
    <property type="evidence" value="ECO:0007669"/>
    <property type="project" value="TreeGrafter"/>
</dbReference>
<evidence type="ECO:0000256" key="6">
    <source>
        <dbReference type="ARBA" id="ARBA00023136"/>
    </source>
</evidence>
<protein>
    <submittedName>
        <fullName evidence="8">Cytochrome bd-I ubiquinol oxidase subunit 2 apoprotein</fullName>
    </submittedName>
</protein>
<evidence type="ECO:0000256" key="1">
    <source>
        <dbReference type="ARBA" id="ARBA00004651"/>
    </source>
</evidence>
<dbReference type="Proteomes" id="UP000197065">
    <property type="component" value="Unassembled WGS sequence"/>
</dbReference>
<keyword evidence="3" id="KW-1003">Cell membrane</keyword>
<dbReference type="PANTHER" id="PTHR43141">
    <property type="entry name" value="CYTOCHROME BD2 SUBUNIT II"/>
    <property type="match status" value="1"/>
</dbReference>
<comment type="subcellular location">
    <subcellularLocation>
        <location evidence="1">Cell membrane</location>
        <topology evidence="1">Multi-pass membrane protein</topology>
    </subcellularLocation>
</comment>
<dbReference type="GO" id="GO:0005886">
    <property type="term" value="C:plasma membrane"/>
    <property type="evidence" value="ECO:0007669"/>
    <property type="project" value="UniProtKB-SubCell"/>
</dbReference>
<feature type="transmembrane region" description="Helical" evidence="7">
    <location>
        <begin position="115"/>
        <end position="139"/>
    </location>
</feature>
<accession>A0A212R2C1</accession>
<reference evidence="8 9" key="1">
    <citation type="submission" date="2017-06" db="EMBL/GenBank/DDBJ databases">
        <authorList>
            <person name="Kim H.J."/>
            <person name="Triplett B.A."/>
        </authorList>
    </citation>
    <scope>NUCLEOTIDE SEQUENCE [LARGE SCALE GENOMIC DNA]</scope>
    <source>
        <strain evidence="8 9">B29T1</strain>
    </source>
</reference>
<dbReference type="InterPro" id="IPR003317">
    <property type="entry name" value="Cyt-d_oxidase_su2"/>
</dbReference>
<comment type="similarity">
    <text evidence="2">Belongs to the cytochrome ubiquinol oxidase subunit 2 family.</text>
</comment>
<dbReference type="GO" id="GO:0070069">
    <property type="term" value="C:cytochrome complex"/>
    <property type="evidence" value="ECO:0007669"/>
    <property type="project" value="TreeGrafter"/>
</dbReference>
<dbReference type="Pfam" id="PF02322">
    <property type="entry name" value="Cyt_bd_oxida_II"/>
    <property type="match status" value="1"/>
</dbReference>
<evidence type="ECO:0000256" key="7">
    <source>
        <dbReference type="SAM" id="Phobius"/>
    </source>
</evidence>
<feature type="transmembrane region" description="Helical" evidence="7">
    <location>
        <begin position="159"/>
        <end position="183"/>
    </location>
</feature>
<evidence type="ECO:0000256" key="5">
    <source>
        <dbReference type="ARBA" id="ARBA00022989"/>
    </source>
</evidence>